<dbReference type="SUPFAM" id="SSF57884">
    <property type="entry name" value="Ada DNA repair protein, N-terminal domain (N-Ada 10)"/>
    <property type="match status" value="1"/>
</dbReference>
<evidence type="ECO:0000256" key="10">
    <source>
        <dbReference type="ARBA" id="ARBA00023204"/>
    </source>
</evidence>
<dbReference type="FunFam" id="1.10.10.10:FF:000214">
    <property type="entry name" value="Methylated-DNA--protein-cysteine methyltransferase"/>
    <property type="match status" value="1"/>
</dbReference>
<dbReference type="InterPro" id="IPR009057">
    <property type="entry name" value="Homeodomain-like_sf"/>
</dbReference>
<protein>
    <recommendedName>
        <fullName evidence="3">methylated-DNA--[protein]-cysteine S-methyltransferase</fullName>
        <ecNumber evidence="3">2.1.1.63</ecNumber>
    </recommendedName>
</protein>
<dbReference type="InterPro" id="IPR036631">
    <property type="entry name" value="MGMT_N_sf"/>
</dbReference>
<organism evidence="15 16">
    <name type="scientific">Planktomarina temperata RCA23</name>
    <dbReference type="NCBI Taxonomy" id="666509"/>
    <lineage>
        <taxon>Bacteria</taxon>
        <taxon>Pseudomonadati</taxon>
        <taxon>Pseudomonadota</taxon>
        <taxon>Alphaproteobacteria</taxon>
        <taxon>Rhodobacterales</taxon>
        <taxon>Paracoccaceae</taxon>
        <taxon>Planktomarina</taxon>
    </lineage>
</organism>
<feature type="domain" description="HTH araC/xylS-type" evidence="14">
    <location>
        <begin position="107"/>
        <end position="181"/>
    </location>
</feature>
<keyword evidence="5" id="KW-0808">Transferase</keyword>
<keyword evidence="9" id="KW-0804">Transcription</keyword>
<dbReference type="KEGG" id="ptp:RCA23_c27180"/>
<evidence type="ECO:0000256" key="12">
    <source>
        <dbReference type="PIRSR" id="PIRSR000409-1"/>
    </source>
</evidence>
<feature type="active site" description="Nucleophile; methyl group acceptor from methylphosphotriester" evidence="12">
    <location>
        <position position="37"/>
    </location>
</feature>
<keyword evidence="13" id="KW-0479">Metal-binding</keyword>
<name>A0AAN0RL71_9RHOB</name>
<evidence type="ECO:0000256" key="4">
    <source>
        <dbReference type="ARBA" id="ARBA00022603"/>
    </source>
</evidence>
<dbReference type="EC" id="2.1.1.63" evidence="3"/>
<dbReference type="InterPro" id="IPR035451">
    <property type="entry name" value="Ada-like_dom_sf"/>
</dbReference>
<keyword evidence="4" id="KW-0489">Methyltransferase</keyword>
<dbReference type="PIRSF" id="PIRSF000409">
    <property type="entry name" value="Ada"/>
    <property type="match status" value="1"/>
</dbReference>
<dbReference type="SUPFAM" id="SSF53155">
    <property type="entry name" value="Methylated DNA-protein cysteine methyltransferase domain"/>
    <property type="match status" value="1"/>
</dbReference>
<comment type="catalytic activity">
    <reaction evidence="11">
        <text>a 6-O-methyl-2'-deoxyguanosine in DNA + L-cysteinyl-[protein] = S-methyl-L-cysteinyl-[protein] + a 2'-deoxyguanosine in DNA</text>
        <dbReference type="Rhea" id="RHEA:24000"/>
        <dbReference type="Rhea" id="RHEA-COMP:10131"/>
        <dbReference type="Rhea" id="RHEA-COMP:10132"/>
        <dbReference type="Rhea" id="RHEA-COMP:11367"/>
        <dbReference type="Rhea" id="RHEA-COMP:11368"/>
        <dbReference type="ChEBI" id="CHEBI:29950"/>
        <dbReference type="ChEBI" id="CHEBI:82612"/>
        <dbReference type="ChEBI" id="CHEBI:85445"/>
        <dbReference type="ChEBI" id="CHEBI:85448"/>
        <dbReference type="EC" id="2.1.1.63"/>
    </reaction>
</comment>
<dbReference type="Pfam" id="PF01035">
    <property type="entry name" value="DNA_binding_1"/>
    <property type="match status" value="1"/>
</dbReference>
<accession>A0AAN0RL71</accession>
<dbReference type="InterPro" id="IPR016221">
    <property type="entry name" value="Bifunct_regulatory_prot_Ada"/>
</dbReference>
<dbReference type="Proteomes" id="UP000028680">
    <property type="component" value="Chromosome"/>
</dbReference>
<reference evidence="15 16" key="1">
    <citation type="journal article" date="2014" name="ISME J.">
        <title>Adaptation of an abundant Roseobacter RCA organism to pelagic systems revealed by genomic and transcriptomic analyses.</title>
        <authorList>
            <person name="Voget S."/>
            <person name="Wemheuer B."/>
            <person name="Brinkhoff T."/>
            <person name="Vollmers J."/>
            <person name="Dietrich S."/>
            <person name="Giebel H.A."/>
            <person name="Beardsley C."/>
            <person name="Sardemann C."/>
            <person name="Bakenhus I."/>
            <person name="Billerbeck S."/>
            <person name="Daniel R."/>
            <person name="Simon M."/>
        </authorList>
    </citation>
    <scope>NUCLEOTIDE SEQUENCE [LARGE SCALE GENOMIC DNA]</scope>
    <source>
        <strain evidence="15 16">RCA23</strain>
    </source>
</reference>
<evidence type="ECO:0000256" key="3">
    <source>
        <dbReference type="ARBA" id="ARBA00011918"/>
    </source>
</evidence>
<dbReference type="InterPro" id="IPR036217">
    <property type="entry name" value="MethylDNA_cys_MeTrfase_DNAb"/>
</dbReference>
<evidence type="ECO:0000256" key="6">
    <source>
        <dbReference type="ARBA" id="ARBA00022763"/>
    </source>
</evidence>
<dbReference type="GO" id="GO:0032259">
    <property type="term" value="P:methylation"/>
    <property type="evidence" value="ECO:0007669"/>
    <property type="project" value="UniProtKB-KW"/>
</dbReference>
<dbReference type="Pfam" id="PF02805">
    <property type="entry name" value="Ada_Zn_binding"/>
    <property type="match status" value="1"/>
</dbReference>
<keyword evidence="7" id="KW-0805">Transcription regulation</keyword>
<keyword evidence="13" id="KW-0862">Zinc</keyword>
<evidence type="ECO:0000256" key="7">
    <source>
        <dbReference type="ARBA" id="ARBA00023015"/>
    </source>
</evidence>
<comment type="cofactor">
    <cofactor evidence="13">
        <name>Zn(2+)</name>
        <dbReference type="ChEBI" id="CHEBI:29105"/>
    </cofactor>
    <text evidence="13">Binds 1 zinc ion per subunit.</text>
</comment>
<dbReference type="InterPro" id="IPR014048">
    <property type="entry name" value="MethylDNA_cys_MeTrfase_DNA-bd"/>
</dbReference>
<dbReference type="Gene3D" id="1.10.10.10">
    <property type="entry name" value="Winged helix-like DNA-binding domain superfamily/Winged helix DNA-binding domain"/>
    <property type="match status" value="1"/>
</dbReference>
<dbReference type="PANTHER" id="PTHR10815">
    <property type="entry name" value="METHYLATED-DNA--PROTEIN-CYSTEINE METHYLTRANSFERASE"/>
    <property type="match status" value="1"/>
</dbReference>
<dbReference type="PROSITE" id="PS01124">
    <property type="entry name" value="HTH_ARAC_FAMILY_2"/>
    <property type="match status" value="1"/>
</dbReference>
<keyword evidence="10" id="KW-0234">DNA repair</keyword>
<dbReference type="Gene3D" id="1.10.10.60">
    <property type="entry name" value="Homeodomain-like"/>
    <property type="match status" value="1"/>
</dbReference>
<dbReference type="RefSeq" id="WP_044050813.1">
    <property type="nucleotide sequence ID" value="NZ_CP003984.1"/>
</dbReference>
<sequence length="362" mass="39906">MMFSLPDPDVLYYALVARSDAYEGRAYVGVTSTGIFCRLNCPAPNPKPENCTFFENPGDCIAAGFRPCKRCHPLAPVARLDPLVDQMLKAFDADPMRRWSETCVAAMGFDPSTVRRSFKRHFGMTFLEMARHRRLRHSAEVLAKGDKVVEAQLSAGFKSPSAFRAAFAKLMGRAPGEFAENALLRASWIDTPIGAMVTICDATQVHLLEFPERKGLAREVQQLFQYSKGQLGFGRFALTDRVQAQLTEFFVGRRPKFDLPLALHGTDFSKTVWRALQDIPAGQTRSYAQLAQSIARPTAMRAVARANGANQIAIVLPCHRVIGADGTLTGYAGGLWRKQKLIELERAYAAASSSLNARLASS</sequence>
<dbReference type="SMART" id="SM00342">
    <property type="entry name" value="HTH_ARAC"/>
    <property type="match status" value="1"/>
</dbReference>
<feature type="binding site" evidence="13">
    <location>
        <position position="68"/>
    </location>
    <ligand>
        <name>Zn(2+)</name>
        <dbReference type="ChEBI" id="CHEBI:29105"/>
    </ligand>
</feature>
<comment type="similarity">
    <text evidence="2">Belongs to the MGMT family.</text>
</comment>
<dbReference type="Gene3D" id="3.30.160.70">
    <property type="entry name" value="Methylated DNA-protein cysteine methyltransferase domain"/>
    <property type="match status" value="1"/>
</dbReference>
<evidence type="ECO:0000256" key="11">
    <source>
        <dbReference type="ARBA" id="ARBA00049348"/>
    </source>
</evidence>
<comment type="catalytic activity">
    <reaction evidence="1">
        <text>a 4-O-methyl-thymidine in DNA + L-cysteinyl-[protein] = a thymidine in DNA + S-methyl-L-cysteinyl-[protein]</text>
        <dbReference type="Rhea" id="RHEA:53428"/>
        <dbReference type="Rhea" id="RHEA-COMP:10131"/>
        <dbReference type="Rhea" id="RHEA-COMP:10132"/>
        <dbReference type="Rhea" id="RHEA-COMP:13555"/>
        <dbReference type="Rhea" id="RHEA-COMP:13556"/>
        <dbReference type="ChEBI" id="CHEBI:29950"/>
        <dbReference type="ChEBI" id="CHEBI:82612"/>
        <dbReference type="ChEBI" id="CHEBI:137386"/>
        <dbReference type="ChEBI" id="CHEBI:137387"/>
        <dbReference type="EC" id="2.1.1.63"/>
    </reaction>
</comment>
<dbReference type="GO" id="GO:0003700">
    <property type="term" value="F:DNA-binding transcription factor activity"/>
    <property type="evidence" value="ECO:0007669"/>
    <property type="project" value="InterPro"/>
</dbReference>
<dbReference type="NCBIfam" id="TIGR00589">
    <property type="entry name" value="ogt"/>
    <property type="match status" value="1"/>
</dbReference>
<dbReference type="EMBL" id="CP003984">
    <property type="protein sequence ID" value="AII88232.1"/>
    <property type="molecule type" value="Genomic_DNA"/>
</dbReference>
<evidence type="ECO:0000259" key="14">
    <source>
        <dbReference type="PROSITE" id="PS01124"/>
    </source>
</evidence>
<evidence type="ECO:0000256" key="5">
    <source>
        <dbReference type="ARBA" id="ARBA00022679"/>
    </source>
</evidence>
<evidence type="ECO:0000256" key="9">
    <source>
        <dbReference type="ARBA" id="ARBA00023163"/>
    </source>
</evidence>
<dbReference type="Pfam" id="PF12833">
    <property type="entry name" value="HTH_18"/>
    <property type="match status" value="1"/>
</dbReference>
<feature type="binding site" evidence="13">
    <location>
        <position position="41"/>
    </location>
    <ligand>
        <name>Zn(2+)</name>
        <dbReference type="ChEBI" id="CHEBI:29105"/>
    </ligand>
</feature>
<dbReference type="SUPFAM" id="SSF46689">
    <property type="entry name" value="Homeodomain-like"/>
    <property type="match status" value="1"/>
</dbReference>
<dbReference type="PROSITE" id="PS00374">
    <property type="entry name" value="MGMT"/>
    <property type="match status" value="1"/>
</dbReference>
<dbReference type="GO" id="GO:0003908">
    <property type="term" value="F:methylated-DNA-[protein]-cysteine S-methyltransferase activity"/>
    <property type="evidence" value="ECO:0007669"/>
    <property type="project" value="UniProtKB-EC"/>
</dbReference>
<evidence type="ECO:0000256" key="2">
    <source>
        <dbReference type="ARBA" id="ARBA00008711"/>
    </source>
</evidence>
<feature type="binding site" evidence="13">
    <location>
        <position position="71"/>
    </location>
    <ligand>
        <name>Zn(2+)</name>
        <dbReference type="ChEBI" id="CHEBI:29105"/>
    </ligand>
</feature>
<dbReference type="AlphaFoldDB" id="A0AAN0RL71"/>
<evidence type="ECO:0000256" key="1">
    <source>
        <dbReference type="ARBA" id="ARBA00001286"/>
    </source>
</evidence>
<dbReference type="InterPro" id="IPR018060">
    <property type="entry name" value="HTH_AraC"/>
</dbReference>
<feature type="binding site" evidence="13">
    <location>
        <position position="37"/>
    </location>
    <ligand>
        <name>Zn(2+)</name>
        <dbReference type="ChEBI" id="CHEBI:29105"/>
    </ligand>
</feature>
<dbReference type="CDD" id="cd06445">
    <property type="entry name" value="ATase"/>
    <property type="match status" value="1"/>
</dbReference>
<dbReference type="SUPFAM" id="SSF46767">
    <property type="entry name" value="Methylated DNA-protein cysteine methyltransferase, C-terminal domain"/>
    <property type="match status" value="1"/>
</dbReference>
<dbReference type="InterPro" id="IPR004026">
    <property type="entry name" value="Ada_DNA_repair_Zn-bd"/>
</dbReference>
<keyword evidence="6" id="KW-0227">DNA damage</keyword>
<dbReference type="GO" id="GO:0043565">
    <property type="term" value="F:sequence-specific DNA binding"/>
    <property type="evidence" value="ECO:0007669"/>
    <property type="project" value="InterPro"/>
</dbReference>
<dbReference type="InterPro" id="IPR036388">
    <property type="entry name" value="WH-like_DNA-bd_sf"/>
</dbReference>
<evidence type="ECO:0000256" key="13">
    <source>
        <dbReference type="PIRSR" id="PIRSR000409-3"/>
    </source>
</evidence>
<dbReference type="Gene3D" id="3.40.10.10">
    <property type="entry name" value="DNA Methylphosphotriester Repair Domain"/>
    <property type="match status" value="1"/>
</dbReference>
<keyword evidence="16" id="KW-1185">Reference proteome</keyword>
<gene>
    <name evidence="15" type="ORF">RCA23_c27180</name>
</gene>
<dbReference type="GO" id="GO:0008270">
    <property type="term" value="F:zinc ion binding"/>
    <property type="evidence" value="ECO:0007669"/>
    <property type="project" value="InterPro"/>
</dbReference>
<evidence type="ECO:0000313" key="15">
    <source>
        <dbReference type="EMBL" id="AII88232.1"/>
    </source>
</evidence>
<evidence type="ECO:0000313" key="16">
    <source>
        <dbReference type="Proteomes" id="UP000028680"/>
    </source>
</evidence>
<dbReference type="PANTHER" id="PTHR10815:SF5">
    <property type="entry name" value="METHYLATED-DNA--PROTEIN-CYSTEINE METHYLTRANSFERASE"/>
    <property type="match status" value="1"/>
</dbReference>
<feature type="active site" description="Nucleophile; methyl group acceptor from either O6-methylguanine or O4-methylthymine" evidence="12">
    <location>
        <position position="318"/>
    </location>
</feature>
<proteinExistence type="inferred from homology"/>
<dbReference type="InterPro" id="IPR001497">
    <property type="entry name" value="MethylDNA_cys_MeTrfase_AS"/>
</dbReference>
<dbReference type="GO" id="GO:0006281">
    <property type="term" value="P:DNA repair"/>
    <property type="evidence" value="ECO:0007669"/>
    <property type="project" value="UniProtKB-KW"/>
</dbReference>
<evidence type="ECO:0000256" key="8">
    <source>
        <dbReference type="ARBA" id="ARBA00023159"/>
    </source>
</evidence>
<keyword evidence="8" id="KW-0010">Activator</keyword>